<dbReference type="GO" id="GO:0005886">
    <property type="term" value="C:plasma membrane"/>
    <property type="evidence" value="ECO:0007669"/>
    <property type="project" value="UniProtKB-SubCell"/>
</dbReference>
<feature type="transmembrane region" description="Helical" evidence="8">
    <location>
        <begin position="161"/>
        <end position="180"/>
    </location>
</feature>
<evidence type="ECO:0000256" key="8">
    <source>
        <dbReference type="SAM" id="Phobius"/>
    </source>
</evidence>
<evidence type="ECO:0000256" key="4">
    <source>
        <dbReference type="ARBA" id="ARBA00022475"/>
    </source>
</evidence>
<feature type="transmembrane region" description="Helical" evidence="8">
    <location>
        <begin position="209"/>
        <end position="230"/>
    </location>
</feature>
<name>A0A263D094_9PSEU</name>
<evidence type="ECO:0000256" key="5">
    <source>
        <dbReference type="ARBA" id="ARBA00022692"/>
    </source>
</evidence>
<dbReference type="InParanoid" id="A0A263D094"/>
<sequence>MVRLPGRGRGSRRTRAGLRAGGLLLVAAILLAVVLVSVSVGSKAIPIDVVWRAIVDNDGSYDAGVVWDQRMPRTLLGAAVGAALGVAGALMQALTRNPLADPGLLGVNAGASAAVVGSVLLFGLTDLSDYVWFAFGGAAIASVVVYVLGSAGRGGATPVRLALAGTVVTAVLSGLITAITTTDAKSWQLMRFWTIGSLVNRGVDVLLQVLPFVLIGLAIALVLTSSLNAISLGDQVGRALGAHVGRTRILAGLAVVLLCGGATAAAGPIVFVGLAVPHAVRAVVGPDYRWVVPYSMLVAPILLLGSDTLGRVILSSGELEVGVMTAIVGAPVFVYLVRRRQVTRL</sequence>
<evidence type="ECO:0000256" key="2">
    <source>
        <dbReference type="ARBA" id="ARBA00007935"/>
    </source>
</evidence>
<keyword evidence="6 8" id="KW-1133">Transmembrane helix</keyword>
<dbReference type="PANTHER" id="PTHR30472">
    <property type="entry name" value="FERRIC ENTEROBACTIN TRANSPORT SYSTEM PERMEASE PROTEIN"/>
    <property type="match status" value="1"/>
</dbReference>
<dbReference type="InterPro" id="IPR037294">
    <property type="entry name" value="ABC_BtuC-like"/>
</dbReference>
<dbReference type="Proteomes" id="UP000242444">
    <property type="component" value="Unassembled WGS sequence"/>
</dbReference>
<evidence type="ECO:0000313" key="10">
    <source>
        <dbReference type="Proteomes" id="UP000242444"/>
    </source>
</evidence>
<feature type="transmembrane region" description="Helical" evidence="8">
    <location>
        <begin position="21"/>
        <end position="41"/>
    </location>
</feature>
<keyword evidence="7 8" id="KW-0472">Membrane</keyword>
<feature type="transmembrane region" description="Helical" evidence="8">
    <location>
        <begin position="130"/>
        <end position="149"/>
    </location>
</feature>
<dbReference type="PANTHER" id="PTHR30472:SF1">
    <property type="entry name" value="FE(3+) DICITRATE TRANSPORT SYSTEM PERMEASE PROTEIN FECC-RELATED"/>
    <property type="match status" value="1"/>
</dbReference>
<dbReference type="CDD" id="cd06550">
    <property type="entry name" value="TM_ABC_iron-siderophores_like"/>
    <property type="match status" value="1"/>
</dbReference>
<dbReference type="InterPro" id="IPR000522">
    <property type="entry name" value="ABC_transptr_permease_BtuC"/>
</dbReference>
<evidence type="ECO:0000256" key="1">
    <source>
        <dbReference type="ARBA" id="ARBA00004651"/>
    </source>
</evidence>
<feature type="transmembrane region" description="Helical" evidence="8">
    <location>
        <begin position="250"/>
        <end position="276"/>
    </location>
</feature>
<keyword evidence="5 8" id="KW-0812">Transmembrane</keyword>
<dbReference type="EMBL" id="NKYE01000011">
    <property type="protein sequence ID" value="OZM71853.1"/>
    <property type="molecule type" value="Genomic_DNA"/>
</dbReference>
<evidence type="ECO:0000256" key="3">
    <source>
        <dbReference type="ARBA" id="ARBA00022448"/>
    </source>
</evidence>
<gene>
    <name evidence="9" type="ORF">CFN78_18495</name>
</gene>
<keyword evidence="4" id="KW-1003">Cell membrane</keyword>
<proteinExistence type="inferred from homology"/>
<accession>A0A263D094</accession>
<evidence type="ECO:0000256" key="6">
    <source>
        <dbReference type="ARBA" id="ARBA00022989"/>
    </source>
</evidence>
<organism evidence="9 10">
    <name type="scientific">Amycolatopsis antarctica</name>
    <dbReference type="NCBI Taxonomy" id="1854586"/>
    <lineage>
        <taxon>Bacteria</taxon>
        <taxon>Bacillati</taxon>
        <taxon>Actinomycetota</taxon>
        <taxon>Actinomycetes</taxon>
        <taxon>Pseudonocardiales</taxon>
        <taxon>Pseudonocardiaceae</taxon>
        <taxon>Amycolatopsis</taxon>
    </lineage>
</organism>
<dbReference type="Gene3D" id="1.10.3470.10">
    <property type="entry name" value="ABC transporter involved in vitamin B12 uptake, BtuC"/>
    <property type="match status" value="1"/>
</dbReference>
<feature type="transmembrane region" description="Helical" evidence="8">
    <location>
        <begin position="74"/>
        <end position="91"/>
    </location>
</feature>
<keyword evidence="10" id="KW-1185">Reference proteome</keyword>
<protein>
    <recommendedName>
        <fullName evidence="11">Fe(3+)-siderophore ABC transporter permease</fullName>
    </recommendedName>
</protein>
<comment type="subcellular location">
    <subcellularLocation>
        <location evidence="1">Cell membrane</location>
        <topology evidence="1">Multi-pass membrane protein</topology>
    </subcellularLocation>
</comment>
<reference evidence="9 10" key="1">
    <citation type="submission" date="2017-07" db="EMBL/GenBank/DDBJ databases">
        <title>Amycolatopsis antarcticus sp. nov., isolated from the surface of an Antarcticus brown macroalga.</title>
        <authorList>
            <person name="Wang J."/>
            <person name="Leiva S."/>
            <person name="Huang J."/>
            <person name="Huang Y."/>
        </authorList>
    </citation>
    <scope>NUCLEOTIDE SEQUENCE [LARGE SCALE GENOMIC DNA]</scope>
    <source>
        <strain evidence="9 10">AU-G6</strain>
    </source>
</reference>
<evidence type="ECO:0000313" key="9">
    <source>
        <dbReference type="EMBL" id="OZM71853.1"/>
    </source>
</evidence>
<evidence type="ECO:0008006" key="11">
    <source>
        <dbReference type="Google" id="ProtNLM"/>
    </source>
</evidence>
<feature type="transmembrane region" description="Helical" evidence="8">
    <location>
        <begin position="317"/>
        <end position="337"/>
    </location>
</feature>
<comment type="caution">
    <text evidence="9">The sequence shown here is derived from an EMBL/GenBank/DDBJ whole genome shotgun (WGS) entry which is preliminary data.</text>
</comment>
<keyword evidence="3" id="KW-0813">Transport</keyword>
<evidence type="ECO:0000256" key="7">
    <source>
        <dbReference type="ARBA" id="ARBA00023136"/>
    </source>
</evidence>
<dbReference type="OrthoDB" id="9782305at2"/>
<dbReference type="SUPFAM" id="SSF81345">
    <property type="entry name" value="ABC transporter involved in vitamin B12 uptake, BtuC"/>
    <property type="match status" value="1"/>
</dbReference>
<dbReference type="AlphaFoldDB" id="A0A263D094"/>
<dbReference type="Pfam" id="PF01032">
    <property type="entry name" value="FecCD"/>
    <property type="match status" value="1"/>
</dbReference>
<dbReference type="GO" id="GO:0022857">
    <property type="term" value="F:transmembrane transporter activity"/>
    <property type="evidence" value="ECO:0007669"/>
    <property type="project" value="InterPro"/>
</dbReference>
<comment type="similarity">
    <text evidence="2">Belongs to the binding-protein-dependent transport system permease family. FecCD subfamily.</text>
</comment>
<dbReference type="FunFam" id="1.10.3470.10:FF:000001">
    <property type="entry name" value="Vitamin B12 ABC transporter permease BtuC"/>
    <property type="match status" value="1"/>
</dbReference>
<dbReference type="GO" id="GO:0033214">
    <property type="term" value="P:siderophore-iron import into cell"/>
    <property type="evidence" value="ECO:0007669"/>
    <property type="project" value="TreeGrafter"/>
</dbReference>
<feature type="transmembrane region" description="Helical" evidence="8">
    <location>
        <begin position="103"/>
        <end position="124"/>
    </location>
</feature>